<dbReference type="RefSeq" id="WP_111592689.1">
    <property type="nucleotide sequence ID" value="NZ_QLMA01000004.1"/>
</dbReference>
<proteinExistence type="predicted"/>
<comment type="caution">
    <text evidence="1">The sequence shown here is derived from an EMBL/GenBank/DDBJ whole genome shotgun (WGS) entry which is preliminary data.</text>
</comment>
<organism evidence="1 2">
    <name type="scientific">Chitinophaga dinghuensis</name>
    <dbReference type="NCBI Taxonomy" id="1539050"/>
    <lineage>
        <taxon>Bacteria</taxon>
        <taxon>Pseudomonadati</taxon>
        <taxon>Bacteroidota</taxon>
        <taxon>Chitinophagia</taxon>
        <taxon>Chitinophagales</taxon>
        <taxon>Chitinophagaceae</taxon>
        <taxon>Chitinophaga</taxon>
    </lineage>
</organism>
<sequence>MIPKQYPKKFAVLTKQQNIILCPFALCVLCEKQSIAYLRNNFFAALLLMLLCEQKNSAPLRRRRLYIFALFSATLREPLSRATKHKKLS</sequence>
<reference evidence="1 2" key="1">
    <citation type="submission" date="2018-06" db="EMBL/GenBank/DDBJ databases">
        <title>Genomic Encyclopedia of Archaeal and Bacterial Type Strains, Phase II (KMG-II): from individual species to whole genera.</title>
        <authorList>
            <person name="Goeker M."/>
        </authorList>
    </citation>
    <scope>NUCLEOTIDE SEQUENCE [LARGE SCALE GENOMIC DNA]</scope>
    <source>
        <strain evidence="1 2">DSM 29821</strain>
    </source>
</reference>
<keyword evidence="2" id="KW-1185">Reference proteome</keyword>
<protein>
    <submittedName>
        <fullName evidence="1">Uncharacterized protein</fullName>
    </submittedName>
</protein>
<dbReference type="EMBL" id="QLMA01000004">
    <property type="protein sequence ID" value="RAJ82151.1"/>
    <property type="molecule type" value="Genomic_DNA"/>
</dbReference>
<evidence type="ECO:0000313" key="2">
    <source>
        <dbReference type="Proteomes" id="UP000249819"/>
    </source>
</evidence>
<evidence type="ECO:0000313" key="1">
    <source>
        <dbReference type="EMBL" id="RAJ82151.1"/>
    </source>
</evidence>
<name>A0A327VYL3_9BACT</name>
<accession>A0A327VYL3</accession>
<gene>
    <name evidence="1" type="ORF">CLV59_104376</name>
</gene>
<dbReference type="AlphaFoldDB" id="A0A327VYL3"/>
<dbReference type="Proteomes" id="UP000249819">
    <property type="component" value="Unassembled WGS sequence"/>
</dbReference>